<organism evidence="8 9">
    <name type="scientific">Marasmius crinis-equi</name>
    <dbReference type="NCBI Taxonomy" id="585013"/>
    <lineage>
        <taxon>Eukaryota</taxon>
        <taxon>Fungi</taxon>
        <taxon>Dikarya</taxon>
        <taxon>Basidiomycota</taxon>
        <taxon>Agaricomycotina</taxon>
        <taxon>Agaricomycetes</taxon>
        <taxon>Agaricomycetidae</taxon>
        <taxon>Agaricales</taxon>
        <taxon>Marasmiineae</taxon>
        <taxon>Marasmiaceae</taxon>
        <taxon>Marasmius</taxon>
    </lineage>
</organism>
<dbReference type="EMBL" id="JBAHYK010002915">
    <property type="protein sequence ID" value="KAL0564229.1"/>
    <property type="molecule type" value="Genomic_DNA"/>
</dbReference>
<comment type="cofactor">
    <cofactor evidence="1">
        <name>Fe(2+)</name>
        <dbReference type="ChEBI" id="CHEBI:29033"/>
    </cofactor>
</comment>
<evidence type="ECO:0000256" key="4">
    <source>
        <dbReference type="ARBA" id="ARBA00022964"/>
    </source>
</evidence>
<feature type="non-terminal residue" evidence="8">
    <location>
        <position position="1"/>
    </location>
</feature>
<evidence type="ECO:0000313" key="8">
    <source>
        <dbReference type="EMBL" id="KAL0564229.1"/>
    </source>
</evidence>
<protein>
    <recommendedName>
        <fullName evidence="7">TauD/TfdA-like domain-containing protein</fullName>
    </recommendedName>
</protein>
<keyword evidence="9" id="KW-1185">Reference proteome</keyword>
<keyword evidence="3" id="KW-0479">Metal-binding</keyword>
<comment type="similarity">
    <text evidence="2">Belongs to the TfdA dioxygenase family.</text>
</comment>
<dbReference type="PANTHER" id="PTHR43779:SF2">
    <property type="entry name" value="ALPHA-KETOGLUTARATE-DEPENDENT XANTHINE DIOXYGENASE XAN1"/>
    <property type="match status" value="1"/>
</dbReference>
<dbReference type="PANTHER" id="PTHR43779">
    <property type="entry name" value="DIOXYGENASE RV0097-RELATED"/>
    <property type="match status" value="1"/>
</dbReference>
<dbReference type="InterPro" id="IPR003819">
    <property type="entry name" value="TauD/TfdA-like"/>
</dbReference>
<accession>A0ABR3EMW8</accession>
<evidence type="ECO:0000313" key="9">
    <source>
        <dbReference type="Proteomes" id="UP001465976"/>
    </source>
</evidence>
<dbReference type="Gene3D" id="3.60.130.10">
    <property type="entry name" value="Clavaminate synthase-like"/>
    <property type="match status" value="1"/>
</dbReference>
<evidence type="ECO:0000259" key="7">
    <source>
        <dbReference type="Pfam" id="PF02668"/>
    </source>
</evidence>
<dbReference type="Pfam" id="PF02668">
    <property type="entry name" value="TauD"/>
    <property type="match status" value="1"/>
</dbReference>
<dbReference type="InterPro" id="IPR051178">
    <property type="entry name" value="TfdA_dioxygenase"/>
</dbReference>
<keyword evidence="6" id="KW-0408">Iron</keyword>
<dbReference type="Proteomes" id="UP001465976">
    <property type="component" value="Unassembled WGS sequence"/>
</dbReference>
<reference evidence="8 9" key="1">
    <citation type="submission" date="2024-02" db="EMBL/GenBank/DDBJ databases">
        <title>A draft genome for the cacao thread blight pathogen Marasmius crinis-equi.</title>
        <authorList>
            <person name="Cohen S.P."/>
            <person name="Baruah I.K."/>
            <person name="Amoako-Attah I."/>
            <person name="Bukari Y."/>
            <person name="Meinhardt L.W."/>
            <person name="Bailey B.A."/>
        </authorList>
    </citation>
    <scope>NUCLEOTIDE SEQUENCE [LARGE SCALE GENOMIC DNA]</scope>
    <source>
        <strain evidence="8 9">GH-76</strain>
    </source>
</reference>
<evidence type="ECO:0000256" key="3">
    <source>
        <dbReference type="ARBA" id="ARBA00022723"/>
    </source>
</evidence>
<evidence type="ECO:0000256" key="1">
    <source>
        <dbReference type="ARBA" id="ARBA00001954"/>
    </source>
</evidence>
<keyword evidence="4" id="KW-0223">Dioxygenase</keyword>
<evidence type="ECO:0000256" key="2">
    <source>
        <dbReference type="ARBA" id="ARBA00005896"/>
    </source>
</evidence>
<name>A0ABR3EMW8_9AGAR</name>
<feature type="domain" description="TauD/TfdA-like" evidence="7">
    <location>
        <begin position="10"/>
        <end position="338"/>
    </location>
</feature>
<gene>
    <name evidence="8" type="ORF">V5O48_017825</name>
</gene>
<evidence type="ECO:0000256" key="6">
    <source>
        <dbReference type="ARBA" id="ARBA00023004"/>
    </source>
</evidence>
<dbReference type="SUPFAM" id="SSF51197">
    <property type="entry name" value="Clavaminate synthase-like"/>
    <property type="match status" value="1"/>
</dbReference>
<comment type="caution">
    <text evidence="8">The sequence shown here is derived from an EMBL/GenBank/DDBJ whole genome shotgun (WGS) entry which is preliminary data.</text>
</comment>
<evidence type="ECO:0000256" key="5">
    <source>
        <dbReference type="ARBA" id="ARBA00023002"/>
    </source>
</evidence>
<dbReference type="InterPro" id="IPR042098">
    <property type="entry name" value="TauD-like_sf"/>
</dbReference>
<sequence length="358" mass="40966">HCISHKDDTKYNALLFRNIDLTPEEQCAFVQAFDPSAKIFGHGTQKMQELKNSILTGYLNTVPRVPQVQVIGYGTVHNHEGLPELHLKHGHHSSIHKTRIPPEDEEKGYTRFFRWHMDAALYEHLPPKVTALYALKIPDAPKQIVRYDDGSGDELAVPLGTTAFESGKNMFEVLPPELKSVAVRAKARYAPRPFEWMSTTRFKSTGFGLETEGLEKPLDQLSAWKEEDIKTFPFCWKNPVTGDLHLMVHPAAVKEVIIEPVSREDRREGALYPDGTHLKDLYELRDLLWRMQRPGIAPSLVYPHDWKEKDLFLFHNRGVMHSVVGHFKEGQVRLLHQCNLAASDEPIGPSTEDRLKWE</sequence>
<keyword evidence="5" id="KW-0560">Oxidoreductase</keyword>
<proteinExistence type="inferred from homology"/>